<dbReference type="Pfam" id="PF20705">
    <property type="entry name" value="DUF6821"/>
    <property type="match status" value="1"/>
</dbReference>
<evidence type="ECO:0000256" key="1">
    <source>
        <dbReference type="SAM" id="MobiDB-lite"/>
    </source>
</evidence>
<feature type="domain" description="DUF6821" evidence="3">
    <location>
        <begin position="168"/>
        <end position="255"/>
    </location>
</feature>
<keyword evidence="2" id="KW-0472">Membrane</keyword>
<feature type="compositionally biased region" description="Basic and acidic residues" evidence="1">
    <location>
        <begin position="52"/>
        <end position="63"/>
    </location>
</feature>
<dbReference type="EMBL" id="JACMSC010000001">
    <property type="protein sequence ID" value="KAG6535861.1"/>
    <property type="molecule type" value="Genomic_DNA"/>
</dbReference>
<dbReference type="Proteomes" id="UP000734854">
    <property type="component" value="Unassembled WGS sequence"/>
</dbReference>
<keyword evidence="2" id="KW-0812">Transmembrane</keyword>
<evidence type="ECO:0000259" key="3">
    <source>
        <dbReference type="Pfam" id="PF20705"/>
    </source>
</evidence>
<comment type="caution">
    <text evidence="4">The sequence shown here is derived from an EMBL/GenBank/DDBJ whole genome shotgun (WGS) entry which is preliminary data.</text>
</comment>
<dbReference type="InterPro" id="IPR045883">
    <property type="entry name" value="At4g13530-like"/>
</dbReference>
<accession>A0A8J5LY42</accession>
<evidence type="ECO:0000256" key="2">
    <source>
        <dbReference type="SAM" id="Phobius"/>
    </source>
</evidence>
<dbReference type="OrthoDB" id="1931521at2759"/>
<gene>
    <name evidence="4" type="ORF">ZIOFF_000891</name>
</gene>
<organism evidence="4 5">
    <name type="scientific">Zingiber officinale</name>
    <name type="common">Ginger</name>
    <name type="synonym">Amomum zingiber</name>
    <dbReference type="NCBI Taxonomy" id="94328"/>
    <lineage>
        <taxon>Eukaryota</taxon>
        <taxon>Viridiplantae</taxon>
        <taxon>Streptophyta</taxon>
        <taxon>Embryophyta</taxon>
        <taxon>Tracheophyta</taxon>
        <taxon>Spermatophyta</taxon>
        <taxon>Magnoliopsida</taxon>
        <taxon>Liliopsida</taxon>
        <taxon>Zingiberales</taxon>
        <taxon>Zingiberaceae</taxon>
        <taxon>Zingiber</taxon>
    </lineage>
</organism>
<feature type="transmembrane region" description="Helical" evidence="2">
    <location>
        <begin position="191"/>
        <end position="211"/>
    </location>
</feature>
<dbReference type="PANTHER" id="PTHR33646">
    <property type="entry name" value="GB|AAF00631.1"/>
    <property type="match status" value="1"/>
</dbReference>
<sequence>MGGHDEFYDWEILLCSEAGEDSKSFQASSEDNFEDGAIKFDYFALNSGKYDHKEADGSTHAEEAQADSDNPSWVDPESDSGFVGLTKGGMGFSRIRMDGFKRSPFGSEKGSVDVNEGGGKDLGVEGIREIEARRMVNNDSGELVKIRDSSTELDSQNNCLNKASGGERRETVWWKFPFQLLKFCALKAKPVWSISIAAAILGFMMLGKRLYSMKEKSRSVPFRIILDEKKASQLKIHAARLNEAFSVVRRGPIISPSLAAARLDPWSVVSIQ</sequence>
<dbReference type="AlphaFoldDB" id="A0A8J5LY42"/>
<name>A0A8J5LY42_ZINOF</name>
<reference evidence="4 5" key="1">
    <citation type="submission" date="2020-08" db="EMBL/GenBank/DDBJ databases">
        <title>Plant Genome Project.</title>
        <authorList>
            <person name="Zhang R.-G."/>
        </authorList>
    </citation>
    <scope>NUCLEOTIDE SEQUENCE [LARGE SCALE GENOMIC DNA]</scope>
    <source>
        <tissue evidence="4">Rhizome</tissue>
    </source>
</reference>
<keyword evidence="2" id="KW-1133">Transmembrane helix</keyword>
<feature type="region of interest" description="Disordered" evidence="1">
    <location>
        <begin position="52"/>
        <end position="80"/>
    </location>
</feature>
<dbReference type="PANTHER" id="PTHR33646:SF6">
    <property type="entry name" value="TRANSMEMBRANE PROTEIN"/>
    <property type="match status" value="1"/>
</dbReference>
<keyword evidence="5" id="KW-1185">Reference proteome</keyword>
<evidence type="ECO:0000313" key="5">
    <source>
        <dbReference type="Proteomes" id="UP000734854"/>
    </source>
</evidence>
<proteinExistence type="predicted"/>
<protein>
    <recommendedName>
        <fullName evidence="3">DUF6821 domain-containing protein</fullName>
    </recommendedName>
</protein>
<evidence type="ECO:0000313" key="4">
    <source>
        <dbReference type="EMBL" id="KAG6535861.1"/>
    </source>
</evidence>
<dbReference type="InterPro" id="IPR049224">
    <property type="entry name" value="DUF6821"/>
</dbReference>